<proteinExistence type="predicted"/>
<dbReference type="Proteomes" id="UP000644756">
    <property type="component" value="Unassembled WGS sequence"/>
</dbReference>
<dbReference type="EMBL" id="BMGR01000019">
    <property type="protein sequence ID" value="GGG23292.1"/>
    <property type="molecule type" value="Genomic_DNA"/>
</dbReference>
<sequence>MTGNTEKRPDSSYAQYGATVDILIEKLQDAGASNVLDLQGSAQSLCCGKGGLQELRKALRPIVVVRRFQFHTFKKSR</sequence>
<comment type="caution">
    <text evidence="1">The sequence shown here is derived from an EMBL/GenBank/DDBJ whole genome shotgun (WGS) entry which is preliminary data.</text>
</comment>
<accession>A0A917G4V6</accession>
<reference evidence="1" key="2">
    <citation type="submission" date="2020-09" db="EMBL/GenBank/DDBJ databases">
        <authorList>
            <person name="Sun Q."/>
            <person name="Zhou Y."/>
        </authorList>
    </citation>
    <scope>NUCLEOTIDE SEQUENCE</scope>
    <source>
        <strain evidence="1">CGMCC 1.12987</strain>
    </source>
</reference>
<reference evidence="1" key="1">
    <citation type="journal article" date="2014" name="Int. J. Syst. Evol. Microbiol.">
        <title>Complete genome sequence of Corynebacterium casei LMG S-19264T (=DSM 44701T), isolated from a smear-ripened cheese.</title>
        <authorList>
            <consortium name="US DOE Joint Genome Institute (JGI-PGF)"/>
            <person name="Walter F."/>
            <person name="Albersmeier A."/>
            <person name="Kalinowski J."/>
            <person name="Ruckert C."/>
        </authorList>
    </citation>
    <scope>NUCLEOTIDE SEQUENCE</scope>
    <source>
        <strain evidence="1">CGMCC 1.12987</strain>
    </source>
</reference>
<evidence type="ECO:0000313" key="1">
    <source>
        <dbReference type="EMBL" id="GGG23292.1"/>
    </source>
</evidence>
<organism evidence="1 2">
    <name type="scientific">Paenibacillus abyssi</name>
    <dbReference type="NCBI Taxonomy" id="1340531"/>
    <lineage>
        <taxon>Bacteria</taxon>
        <taxon>Bacillati</taxon>
        <taxon>Bacillota</taxon>
        <taxon>Bacilli</taxon>
        <taxon>Bacillales</taxon>
        <taxon>Paenibacillaceae</taxon>
        <taxon>Paenibacillus</taxon>
    </lineage>
</organism>
<dbReference type="RefSeq" id="WP_188533317.1">
    <property type="nucleotide sequence ID" value="NZ_BMGR01000019.1"/>
</dbReference>
<keyword evidence="2" id="KW-1185">Reference proteome</keyword>
<protein>
    <submittedName>
        <fullName evidence="1">Uncharacterized protein</fullName>
    </submittedName>
</protein>
<evidence type="ECO:0000313" key="2">
    <source>
        <dbReference type="Proteomes" id="UP000644756"/>
    </source>
</evidence>
<name>A0A917G4V6_9BACL</name>
<dbReference type="AlphaFoldDB" id="A0A917G4V6"/>
<gene>
    <name evidence="1" type="ORF">GCM10010916_44850</name>
</gene>